<accession>A0AA40BUC2</accession>
<dbReference type="InterPro" id="IPR023213">
    <property type="entry name" value="CAT-like_dom_sf"/>
</dbReference>
<evidence type="ECO:0000313" key="1">
    <source>
        <dbReference type="EMBL" id="KAK0613927.1"/>
    </source>
</evidence>
<sequence length="469" mass="51156">MEGSVHPLTQWDCDWLFQTTNPIIAWAVKGNLDTSHLASALRHAISSDAPWLGGRLVLHEKQNPRYSIRLPSTSPSSEPALEPFSVTTFEDTNHDLQDLVPVYVPSGHPTPKVTKCNTGRLPCLAPLSPFLVPADDAARQGKPLLHLHFVRARDLSLICLAWRHVVMDATTLRQVVASWEKQLSTLPRDTPTATSPEKKTPLPTLAPLASTLDITPADSTFPGWTPLSPLTMIALLARAKLLDKYQYLGYPATLGTVYIPASIIVKWASEVSAELPPKGAERVSRNDIVSAWFYKTAWAAYAPGTETTLTRAVNLRGRHELIAADATGNVLGLAAMAPRYSEELSAASLASLALESRAAVKKSIEPDRVVALMRFLGYRARTGQLAVPGTTGFSRRCLLSSYVNLGLTTPDFGPGLEVRAALQLTSDPIVTRVIDDRDGGWRIHGRLPHVAWDAIEKALQGEMERLGLQ</sequence>
<organism evidence="1 2">
    <name type="scientific">Immersiella caudata</name>
    <dbReference type="NCBI Taxonomy" id="314043"/>
    <lineage>
        <taxon>Eukaryota</taxon>
        <taxon>Fungi</taxon>
        <taxon>Dikarya</taxon>
        <taxon>Ascomycota</taxon>
        <taxon>Pezizomycotina</taxon>
        <taxon>Sordariomycetes</taxon>
        <taxon>Sordariomycetidae</taxon>
        <taxon>Sordariales</taxon>
        <taxon>Lasiosphaeriaceae</taxon>
        <taxon>Immersiella</taxon>
    </lineage>
</organism>
<name>A0AA40BUC2_9PEZI</name>
<dbReference type="Gene3D" id="3.30.559.10">
    <property type="entry name" value="Chloramphenicol acetyltransferase-like domain"/>
    <property type="match status" value="2"/>
</dbReference>
<comment type="caution">
    <text evidence="1">The sequence shown here is derived from an EMBL/GenBank/DDBJ whole genome shotgun (WGS) entry which is preliminary data.</text>
</comment>
<protein>
    <submittedName>
        <fullName evidence="1">Uncharacterized protein</fullName>
    </submittedName>
</protein>
<dbReference type="AlphaFoldDB" id="A0AA40BUC2"/>
<dbReference type="EMBL" id="JAULSU010000006">
    <property type="protein sequence ID" value="KAK0613927.1"/>
    <property type="molecule type" value="Genomic_DNA"/>
</dbReference>
<dbReference type="Proteomes" id="UP001175000">
    <property type="component" value="Unassembled WGS sequence"/>
</dbReference>
<reference evidence="1" key="1">
    <citation type="submission" date="2023-06" db="EMBL/GenBank/DDBJ databases">
        <title>Genome-scale phylogeny and comparative genomics of the fungal order Sordariales.</title>
        <authorList>
            <consortium name="Lawrence Berkeley National Laboratory"/>
            <person name="Hensen N."/>
            <person name="Bonometti L."/>
            <person name="Westerberg I."/>
            <person name="Brannstrom I.O."/>
            <person name="Guillou S."/>
            <person name="Cros-Aarteil S."/>
            <person name="Calhoun S."/>
            <person name="Haridas S."/>
            <person name="Kuo A."/>
            <person name="Mondo S."/>
            <person name="Pangilinan J."/>
            <person name="Riley R."/>
            <person name="Labutti K."/>
            <person name="Andreopoulos B."/>
            <person name="Lipzen A."/>
            <person name="Chen C."/>
            <person name="Yanf M."/>
            <person name="Daum C."/>
            <person name="Ng V."/>
            <person name="Clum A."/>
            <person name="Steindorff A."/>
            <person name="Ohm R."/>
            <person name="Martin F."/>
            <person name="Silar P."/>
            <person name="Natvig D."/>
            <person name="Lalanne C."/>
            <person name="Gautier V."/>
            <person name="Ament-Velasquez S.L."/>
            <person name="Kruys A."/>
            <person name="Hutchinson M.I."/>
            <person name="Powell A.J."/>
            <person name="Barry K."/>
            <person name="Miller A.N."/>
            <person name="Grigoriev I.V."/>
            <person name="Debuchy R."/>
            <person name="Gladieux P."/>
            <person name="Thoren M.H."/>
            <person name="Johannesson H."/>
        </authorList>
    </citation>
    <scope>NUCLEOTIDE SEQUENCE</scope>
    <source>
        <strain evidence="1">CBS 606.72</strain>
    </source>
</reference>
<keyword evidence="2" id="KW-1185">Reference proteome</keyword>
<proteinExistence type="predicted"/>
<evidence type="ECO:0000313" key="2">
    <source>
        <dbReference type="Proteomes" id="UP001175000"/>
    </source>
</evidence>
<gene>
    <name evidence="1" type="ORF">B0T14DRAFT_290494</name>
</gene>